<accession>A0A8E1QY11</accession>
<sequence>MKKYVRFSGLAAMYLGVIMLIVGYAFSWTDSNAFIISALTLVVFGAVGHVYLLKKESKY</sequence>
<name>A0A8E1QY11_9BACT</name>
<dbReference type="EMBL" id="LFQU01000008">
    <property type="protein sequence ID" value="KOO68830.1"/>
    <property type="molecule type" value="Genomic_DNA"/>
</dbReference>
<dbReference type="Proteomes" id="UP000036951">
    <property type="component" value="Unassembled WGS sequence"/>
</dbReference>
<dbReference type="RefSeq" id="WP_053398089.1">
    <property type="nucleotide sequence ID" value="NZ_DAWCKJ010000048.1"/>
</dbReference>
<protein>
    <submittedName>
        <fullName evidence="2">Uncharacterized protein</fullName>
    </submittedName>
</protein>
<reference evidence="2 3" key="1">
    <citation type="submission" date="2015-06" db="EMBL/GenBank/DDBJ databases">
        <title>Prevotella sp. 109, sp. nov., a novel member of the family Prevotellaceae isolated from human faeces.</title>
        <authorList>
            <person name="Shkoporov A.N."/>
            <person name="Chaplin A.V."/>
            <person name="Kafarskaia L.I."/>
            <person name="Efimov B.A."/>
        </authorList>
    </citation>
    <scope>NUCLEOTIDE SEQUENCE [LARGE SCALE GENOMIC DNA]</scope>
    <source>
        <strain evidence="2 3">109</strain>
    </source>
</reference>
<feature type="transmembrane region" description="Helical" evidence="1">
    <location>
        <begin position="7"/>
        <end position="27"/>
    </location>
</feature>
<keyword evidence="1" id="KW-1133">Transmembrane helix</keyword>
<keyword evidence="3" id="KW-1185">Reference proteome</keyword>
<dbReference type="AlphaFoldDB" id="A0A8E1QY11"/>
<keyword evidence="1" id="KW-0472">Membrane</keyword>
<evidence type="ECO:0000256" key="1">
    <source>
        <dbReference type="SAM" id="Phobius"/>
    </source>
</evidence>
<evidence type="ECO:0000313" key="3">
    <source>
        <dbReference type="Proteomes" id="UP000036951"/>
    </source>
</evidence>
<proteinExistence type="predicted"/>
<gene>
    <name evidence="2" type="ORF">ACU52_05755</name>
</gene>
<keyword evidence="1" id="KW-0812">Transmembrane</keyword>
<organism evidence="2 3">
    <name type="scientific">Xylanibacter rarus</name>
    <dbReference type="NCBI Taxonomy" id="1676614"/>
    <lineage>
        <taxon>Bacteria</taxon>
        <taxon>Pseudomonadati</taxon>
        <taxon>Bacteroidota</taxon>
        <taxon>Bacteroidia</taxon>
        <taxon>Bacteroidales</taxon>
        <taxon>Prevotellaceae</taxon>
        <taxon>Xylanibacter</taxon>
    </lineage>
</organism>
<evidence type="ECO:0000313" key="2">
    <source>
        <dbReference type="EMBL" id="KOO68830.1"/>
    </source>
</evidence>
<comment type="caution">
    <text evidence="2">The sequence shown here is derived from an EMBL/GenBank/DDBJ whole genome shotgun (WGS) entry which is preliminary data.</text>
</comment>
<feature type="transmembrane region" description="Helical" evidence="1">
    <location>
        <begin position="33"/>
        <end position="53"/>
    </location>
</feature>